<protein>
    <submittedName>
        <fullName evidence="2">Uncharacterized protein</fullName>
    </submittedName>
</protein>
<dbReference type="InterPro" id="IPR027417">
    <property type="entry name" value="P-loop_NTPase"/>
</dbReference>
<comment type="caution">
    <text evidence="2">The sequence shown here is derived from an EMBL/GenBank/DDBJ whole genome shotgun (WGS) entry which is preliminary data.</text>
</comment>
<evidence type="ECO:0000313" key="2">
    <source>
        <dbReference type="EMBL" id="EKU74604.1"/>
    </source>
</evidence>
<organism evidence="2 3">
    <name type="scientific">Sphingobium yanoikuyae ATCC 51230</name>
    <dbReference type="NCBI Taxonomy" id="883163"/>
    <lineage>
        <taxon>Bacteria</taxon>
        <taxon>Pseudomonadati</taxon>
        <taxon>Pseudomonadota</taxon>
        <taxon>Alphaproteobacteria</taxon>
        <taxon>Sphingomonadales</taxon>
        <taxon>Sphingomonadaceae</taxon>
        <taxon>Sphingobium</taxon>
    </lineage>
</organism>
<accession>K9CR01</accession>
<dbReference type="PATRIC" id="fig|883163.3.peg.2180"/>
<reference evidence="2 3" key="1">
    <citation type="submission" date="2012-09" db="EMBL/GenBank/DDBJ databases">
        <title>The Genome Sequence of Sphingobium yanoikuyae ATCC 51230.</title>
        <authorList>
            <consortium name="The Broad Institute Genome Sequencing Platform"/>
            <person name="Earl A."/>
            <person name="Ward D."/>
            <person name="Feldgarden M."/>
            <person name="Gevers D."/>
            <person name="Huys G."/>
            <person name="Walker B."/>
            <person name="Young S.K."/>
            <person name="Zeng Q."/>
            <person name="Gargeya S."/>
            <person name="Fitzgerald M."/>
            <person name="Haas B."/>
            <person name="Abouelleil A."/>
            <person name="Alvarado L."/>
            <person name="Arachchi H.M."/>
            <person name="Berlin A.M."/>
            <person name="Chapman S.B."/>
            <person name="Goldberg J."/>
            <person name="Griggs A."/>
            <person name="Gujja S."/>
            <person name="Hansen M."/>
            <person name="Howarth C."/>
            <person name="Imamovic A."/>
            <person name="Larimer J."/>
            <person name="McCowen C."/>
            <person name="Montmayeur A."/>
            <person name="Murphy C."/>
            <person name="Neiman D."/>
            <person name="Pearson M."/>
            <person name="Priest M."/>
            <person name="Roberts A."/>
            <person name="Saif S."/>
            <person name="Shea T."/>
            <person name="Sisk P."/>
            <person name="Sykes S."/>
            <person name="Wortman J."/>
            <person name="Nusbaum C."/>
            <person name="Birren B."/>
        </authorList>
    </citation>
    <scope>NUCLEOTIDE SEQUENCE [LARGE SCALE GENOMIC DNA]</scope>
    <source>
        <strain evidence="2 3">ATCC 51230</strain>
    </source>
</reference>
<feature type="region of interest" description="Disordered" evidence="1">
    <location>
        <begin position="18"/>
        <end position="42"/>
    </location>
</feature>
<evidence type="ECO:0000313" key="3">
    <source>
        <dbReference type="Proteomes" id="UP000009887"/>
    </source>
</evidence>
<name>K9CR01_SPHYA</name>
<sequence>MTLAQDITKRFNGDWHGDYGAFPTPGHSPSDRGTTVKDDPGAPDGVLINSFNGGDAIAIKDQCREWGILPSRDADQIRSRSTWRVTGTFEYVDEDGTVLYRTQRREKAGERKKFAAERLNGTEWAGGIKGIRRVLYRLPDILAARADEPVYLVEGERKADKLASWGLIGTAVAFGSNGWLSSYADALAGRAVIILPDNDDVGRTFAEKAAADLQGAGCSVRVIDLPGLPPKGDIMDWTGSADDLRALVEKVPAPAAETFAVADLGAWAGIQPTPKAFIMAGFVPARELTLATGAGGANKSTFGQQLATCCAAGVPMLGIDVMQGPALYITAEDDDDRLHWMQTHICRALAVDMAGMAGKLHLVSLRGRLGNELATFDAEGKLRPAPSFQLLKATIEQTGSSLVVLDNAAHLFAGNENDRQQVTAFVNLLYSLCRDLGVTIILVAHSNKAGDSYSGSTAWLNAVRSQIVLQRPEGAIDPDERLLTLGKANYARQGEELRFRWHEFALRLDRELPDDTRAQLADAVASAGANAAFLECLRARAAQGEGRGVGPNTGPNYAPSQFEGMPEAKGFTRMALKAAMDRLFHLGRIETYQFENKGKGRHVTLLRELPEPPRTAPRTAPEHSSRTPPNDTRTHPPHTPYTTYRGAASQAAAPQDDGLDESGDIIGWNDKSHGGR</sequence>
<dbReference type="EMBL" id="AGZU01000008">
    <property type="protein sequence ID" value="EKU74604.1"/>
    <property type="molecule type" value="Genomic_DNA"/>
</dbReference>
<dbReference type="RefSeq" id="WP_004209245.1">
    <property type="nucleotide sequence ID" value="NZ_JH992904.1"/>
</dbReference>
<dbReference type="InterPro" id="IPR034154">
    <property type="entry name" value="TOPRIM_DnaG/twinkle"/>
</dbReference>
<dbReference type="HOGENOM" id="CLU_430138_0_0_5"/>
<dbReference type="CDD" id="cd01029">
    <property type="entry name" value="TOPRIM_primases"/>
    <property type="match status" value="1"/>
</dbReference>
<evidence type="ECO:0000256" key="1">
    <source>
        <dbReference type="SAM" id="MobiDB-lite"/>
    </source>
</evidence>
<feature type="region of interest" description="Disordered" evidence="1">
    <location>
        <begin position="604"/>
        <end position="676"/>
    </location>
</feature>
<dbReference type="Gene3D" id="3.40.50.300">
    <property type="entry name" value="P-loop containing nucleotide triphosphate hydrolases"/>
    <property type="match status" value="1"/>
</dbReference>
<dbReference type="AlphaFoldDB" id="K9CR01"/>
<gene>
    <name evidence="2" type="ORF">HMPREF9718_02132</name>
</gene>
<keyword evidence="3" id="KW-1185">Reference proteome</keyword>
<dbReference type="Proteomes" id="UP000009887">
    <property type="component" value="Unassembled WGS sequence"/>
</dbReference>
<proteinExistence type="predicted"/>
<dbReference type="Gene3D" id="3.40.1360.10">
    <property type="match status" value="1"/>
</dbReference>
<dbReference type="Pfam" id="PF13481">
    <property type="entry name" value="AAA_25"/>
    <property type="match status" value="1"/>
</dbReference>
<dbReference type="SUPFAM" id="SSF52540">
    <property type="entry name" value="P-loop containing nucleoside triphosphate hydrolases"/>
    <property type="match status" value="1"/>
</dbReference>